<evidence type="ECO:0000256" key="1">
    <source>
        <dbReference type="SAM" id="SignalP"/>
    </source>
</evidence>
<evidence type="ECO:0000313" key="2">
    <source>
        <dbReference type="EMBL" id="MFC4609045.1"/>
    </source>
</evidence>
<dbReference type="EMBL" id="JBHSFE010000011">
    <property type="protein sequence ID" value="MFC4609045.1"/>
    <property type="molecule type" value="Genomic_DNA"/>
</dbReference>
<feature type="signal peptide" evidence="1">
    <location>
        <begin position="1"/>
        <end position="33"/>
    </location>
</feature>
<evidence type="ECO:0008006" key="4">
    <source>
        <dbReference type="Google" id="ProtNLM"/>
    </source>
</evidence>
<accession>A0ABV9G4C2</accession>
<gene>
    <name evidence="2" type="ORF">ACFO9E_14650</name>
</gene>
<dbReference type="InterPro" id="IPR016187">
    <property type="entry name" value="CTDL_fold"/>
</dbReference>
<dbReference type="SUPFAM" id="SSF56436">
    <property type="entry name" value="C-type lectin-like"/>
    <property type="match status" value="1"/>
</dbReference>
<keyword evidence="3" id="KW-1185">Reference proteome</keyword>
<sequence length="436" mass="46666">MRFVSRRTRRTRLTRAVVAACGVSALLAPFATADSSAAAAGPRPPGSTTSGDGAVITVTTAKVGAPGNPSVGVVPFTDAIYPSCADAPTTSSDCLMVGGVSYPYEIGQLEVTVEQWVAFLNTVDPEGRNRHRLFVETESSSGWPKYGQVNFAADARNGRHYSVGYPQWADKPYGFANFLDAARFVNSLYNGRLISKQTTSNGGFGHVTYRVELSDRTERGMYDLSRPDATRTRASGFVVPSQDEWIKAAYYDPSGGGTYSYWKYPTNPGVFGDGDDSAPNPTVLNPTTGDVTNAATQPLASYHATDLPAPSWCPAQVQPDACSTVNPIGLNPITYPELYEGSLGTVGQARTTSPWGTLDQGGNAVEWTDTITAAPSGRDFGRVWRRLHGGISNAPAFQMWPSAVGLQPQDNVFYNHSYPWLGIRLGVIGDLALGKP</sequence>
<name>A0ABV9G4C2_9ACTN</name>
<dbReference type="InterPro" id="IPR042095">
    <property type="entry name" value="SUMF_sf"/>
</dbReference>
<organism evidence="2 3">
    <name type="scientific">Streptomyces maoxianensis</name>
    <dbReference type="NCBI Taxonomy" id="1459942"/>
    <lineage>
        <taxon>Bacteria</taxon>
        <taxon>Bacillati</taxon>
        <taxon>Actinomycetota</taxon>
        <taxon>Actinomycetes</taxon>
        <taxon>Kitasatosporales</taxon>
        <taxon>Streptomycetaceae</taxon>
        <taxon>Streptomyces</taxon>
    </lineage>
</organism>
<feature type="chain" id="PRO_5046831527" description="Sulfatase-modifying factor enzyme domain-containing protein" evidence="1">
    <location>
        <begin position="34"/>
        <end position="436"/>
    </location>
</feature>
<proteinExistence type="predicted"/>
<reference evidence="3" key="1">
    <citation type="journal article" date="2019" name="Int. J. Syst. Evol. Microbiol.">
        <title>The Global Catalogue of Microorganisms (GCM) 10K type strain sequencing project: providing services to taxonomists for standard genome sequencing and annotation.</title>
        <authorList>
            <consortium name="The Broad Institute Genomics Platform"/>
            <consortium name="The Broad Institute Genome Sequencing Center for Infectious Disease"/>
            <person name="Wu L."/>
            <person name="Ma J."/>
        </authorList>
    </citation>
    <scope>NUCLEOTIDE SEQUENCE [LARGE SCALE GENOMIC DNA]</scope>
    <source>
        <strain evidence="3">CGMCC 4.7139</strain>
    </source>
</reference>
<protein>
    <recommendedName>
        <fullName evidence="4">Sulfatase-modifying factor enzyme domain-containing protein</fullName>
    </recommendedName>
</protein>
<dbReference type="Proteomes" id="UP001595993">
    <property type="component" value="Unassembled WGS sequence"/>
</dbReference>
<dbReference type="RefSeq" id="WP_381195315.1">
    <property type="nucleotide sequence ID" value="NZ_JBHSFE010000011.1"/>
</dbReference>
<comment type="caution">
    <text evidence="2">The sequence shown here is derived from an EMBL/GenBank/DDBJ whole genome shotgun (WGS) entry which is preliminary data.</text>
</comment>
<dbReference type="Gene3D" id="3.90.1580.10">
    <property type="entry name" value="paralog of FGE (formylglycine-generating enzyme)"/>
    <property type="match status" value="1"/>
</dbReference>
<evidence type="ECO:0000313" key="3">
    <source>
        <dbReference type="Proteomes" id="UP001595993"/>
    </source>
</evidence>
<keyword evidence="1" id="KW-0732">Signal</keyword>